<dbReference type="InterPro" id="IPR010270">
    <property type="entry name" value="Phage_P2_GpM"/>
</dbReference>
<evidence type="ECO:0000313" key="3">
    <source>
        <dbReference type="Proteomes" id="UP001597110"/>
    </source>
</evidence>
<dbReference type="RefSeq" id="WP_386825249.1">
    <property type="nucleotide sequence ID" value="NZ_JBHTIF010000003.1"/>
</dbReference>
<keyword evidence="3" id="KW-1185">Reference proteome</keyword>
<sequence>MTNLCRSTFMRKRAARLGVAPQGADLAAVEEDTAHEAVLRVLASHKSRLKAISSIEKKIEYKRTALGDIMPWVMGAVEGDRGAQDPVVAHALPWLLDVGAYTDAFVVGEYVLRHGLKMPDEYKRPPATVIAEVVADDALKALDTGAKPLMSAILVAIELTAGHDMHDQVRAKLHKAAGMALLPAELPTSYTDADESPIRESLGHMRRAFELHTQVGVKKPIERAERWLAEYDKRRAAEAAGKPNTTESASSTGAETGQDGAGDASAKSDDGGNGQPPPPAKEPAP</sequence>
<proteinExistence type="predicted"/>
<gene>
    <name evidence="2" type="primary">gpM</name>
    <name evidence="2" type="ORF">ACFQ0E_15260</name>
</gene>
<reference evidence="3" key="1">
    <citation type="journal article" date="2019" name="Int. J. Syst. Evol. Microbiol.">
        <title>The Global Catalogue of Microorganisms (GCM) 10K type strain sequencing project: providing services to taxonomists for standard genome sequencing and annotation.</title>
        <authorList>
            <consortium name="The Broad Institute Genomics Platform"/>
            <consortium name="The Broad Institute Genome Sequencing Center for Infectious Disease"/>
            <person name="Wu L."/>
            <person name="Ma J."/>
        </authorList>
    </citation>
    <scope>NUCLEOTIDE SEQUENCE [LARGE SCALE GENOMIC DNA]</scope>
    <source>
        <strain evidence="3">CCUG 55585</strain>
    </source>
</reference>
<feature type="compositionally biased region" description="Low complexity" evidence="1">
    <location>
        <begin position="245"/>
        <end position="265"/>
    </location>
</feature>
<dbReference type="EMBL" id="JBHTIF010000003">
    <property type="protein sequence ID" value="MFD0726955.1"/>
    <property type="molecule type" value="Genomic_DNA"/>
</dbReference>
<accession>A0ABW2YF23</accession>
<evidence type="ECO:0000313" key="2">
    <source>
        <dbReference type="EMBL" id="MFD0726955.1"/>
    </source>
</evidence>
<dbReference type="Pfam" id="PF05944">
    <property type="entry name" value="Phage_term_smal"/>
    <property type="match status" value="1"/>
</dbReference>
<feature type="compositionally biased region" description="Pro residues" evidence="1">
    <location>
        <begin position="275"/>
        <end position="285"/>
    </location>
</feature>
<dbReference type="Proteomes" id="UP001597110">
    <property type="component" value="Unassembled WGS sequence"/>
</dbReference>
<evidence type="ECO:0000256" key="1">
    <source>
        <dbReference type="SAM" id="MobiDB-lite"/>
    </source>
</evidence>
<feature type="region of interest" description="Disordered" evidence="1">
    <location>
        <begin position="235"/>
        <end position="285"/>
    </location>
</feature>
<comment type="caution">
    <text evidence="2">The sequence shown here is derived from an EMBL/GenBank/DDBJ whole genome shotgun (WGS) entry which is preliminary data.</text>
</comment>
<protein>
    <submittedName>
        <fullName evidence="2">Phage terminase small subunit</fullName>
    </submittedName>
</protein>
<name>A0ABW2YF23_9GAMM</name>
<organism evidence="2 3">
    <name type="scientific">Lysobacter brunescens</name>
    <dbReference type="NCBI Taxonomy" id="262323"/>
    <lineage>
        <taxon>Bacteria</taxon>
        <taxon>Pseudomonadati</taxon>
        <taxon>Pseudomonadota</taxon>
        <taxon>Gammaproteobacteria</taxon>
        <taxon>Lysobacterales</taxon>
        <taxon>Lysobacteraceae</taxon>
        <taxon>Lysobacter</taxon>
    </lineage>
</organism>